<reference evidence="1 2" key="1">
    <citation type="submission" date="2019-07" db="EMBL/GenBank/DDBJ databases">
        <title>Draft genome sequence of Brevibacterium aurantiacum XU54 isolated from Xinjiang China.</title>
        <authorList>
            <person name="Xu X."/>
        </authorList>
    </citation>
    <scope>NUCLEOTIDE SEQUENCE [LARGE SCALE GENOMIC DNA]</scope>
    <source>
        <strain evidence="1 2">XU54</strain>
    </source>
</reference>
<dbReference type="InterPro" id="IPR011335">
    <property type="entry name" value="Restrct_endonuc-II-like"/>
</dbReference>
<dbReference type="OrthoDB" id="4806645at2"/>
<comment type="caution">
    <text evidence="1">The sequence shown here is derived from an EMBL/GenBank/DDBJ whole genome shotgun (WGS) entry which is preliminary data.</text>
</comment>
<dbReference type="SUPFAM" id="SSF52980">
    <property type="entry name" value="Restriction endonuclease-like"/>
    <property type="match status" value="1"/>
</dbReference>
<protein>
    <recommendedName>
        <fullName evidence="3">DUF559 domain-containing protein</fullName>
    </recommendedName>
</protein>
<gene>
    <name evidence="1" type="ORF">FO013_08930</name>
</gene>
<accession>A0A556CHL3</accession>
<dbReference type="AlphaFoldDB" id="A0A556CHL3"/>
<evidence type="ECO:0000313" key="2">
    <source>
        <dbReference type="Proteomes" id="UP000316406"/>
    </source>
</evidence>
<name>A0A556CHL3_BREAU</name>
<organism evidence="1 2">
    <name type="scientific">Brevibacterium aurantiacum</name>
    <dbReference type="NCBI Taxonomy" id="273384"/>
    <lineage>
        <taxon>Bacteria</taxon>
        <taxon>Bacillati</taxon>
        <taxon>Actinomycetota</taxon>
        <taxon>Actinomycetes</taxon>
        <taxon>Micrococcales</taxon>
        <taxon>Brevibacteriaceae</taxon>
        <taxon>Brevibacterium</taxon>
    </lineage>
</organism>
<keyword evidence="2" id="KW-1185">Reference proteome</keyword>
<dbReference type="Proteomes" id="UP000316406">
    <property type="component" value="Unassembled WGS sequence"/>
</dbReference>
<evidence type="ECO:0008006" key="3">
    <source>
        <dbReference type="Google" id="ProtNLM"/>
    </source>
</evidence>
<dbReference type="EMBL" id="VLTK01000004">
    <property type="protein sequence ID" value="TSI16935.1"/>
    <property type="molecule type" value="Genomic_DNA"/>
</dbReference>
<dbReference type="Gene3D" id="3.40.960.10">
    <property type="entry name" value="VSR Endonuclease"/>
    <property type="match status" value="1"/>
</dbReference>
<proteinExistence type="predicted"/>
<sequence length="280" mass="31868">MREGHAQEFELFNDRRDAEQYLKALVRARAEKVNEEESAGRSKRRREVFSHLSAALIHGLPIVVVPEQRVEVIRRGASRKHRHLRVRNVPLMPGDVMTIGIYRVTTLERTIVDVALTYELATAVAMIDHALSRGLTSMEEIRTAFAERDAARAQRRARCALDLSDARRESPAESVAAARFFEHGIGGFDPQVEFRDRNGHVFARVDFCHRAAKVIIEVDGLAKYSMGPRTPRKALEDEKVRDAQLVALGYRVVHLTWKQLFLVAPFEDIKRIVAERVVAR</sequence>
<evidence type="ECO:0000313" key="1">
    <source>
        <dbReference type="EMBL" id="TSI16935.1"/>
    </source>
</evidence>
<dbReference type="RefSeq" id="WP_143922187.1">
    <property type="nucleotide sequence ID" value="NZ_VLTK01000004.1"/>
</dbReference>